<proteinExistence type="predicted"/>
<dbReference type="Pfam" id="PF13545">
    <property type="entry name" value="HTH_Crp_2"/>
    <property type="match status" value="1"/>
</dbReference>
<dbReference type="CDD" id="cd00038">
    <property type="entry name" value="CAP_ED"/>
    <property type="match status" value="1"/>
</dbReference>
<keyword evidence="3" id="KW-0804">Transcription</keyword>
<evidence type="ECO:0000256" key="1">
    <source>
        <dbReference type="ARBA" id="ARBA00023015"/>
    </source>
</evidence>
<dbReference type="PROSITE" id="PS51063">
    <property type="entry name" value="HTH_CRP_2"/>
    <property type="match status" value="1"/>
</dbReference>
<protein>
    <submittedName>
        <fullName evidence="5">Crp/Fnr family transcriptional regulator</fullName>
    </submittedName>
</protein>
<accession>A0A0D1KXW0</accession>
<dbReference type="SMART" id="SM00419">
    <property type="entry name" value="HTH_CRP"/>
    <property type="match status" value="1"/>
</dbReference>
<evidence type="ECO:0000256" key="2">
    <source>
        <dbReference type="ARBA" id="ARBA00023125"/>
    </source>
</evidence>
<comment type="caution">
    <text evidence="5">The sequence shown here is derived from an EMBL/GenBank/DDBJ whole genome shotgun (WGS) entry which is preliminary data.</text>
</comment>
<dbReference type="SUPFAM" id="SSF46785">
    <property type="entry name" value="Winged helix' DNA-binding domain"/>
    <property type="match status" value="1"/>
</dbReference>
<sequence length="264" mass="29869">MIDDAALALPRSDALGRFSLTGRFLMGRGRERLSIEEQRILEDAVQTVKDFPARQHLVRRGERLEQSMLLVDGYITRYMDDREGYRQLVSVHVPGDFVDLHGFPTGRLDHDIGTLGPVKVALYDHQTLTAITDRHPHLTRVLWFSTLLDAAMHREWIFRLGRLGADGRLAHFFCELNARLTMVGLAQAGRFELPLTQPDLAEACGLTGVHVNRVLRDLRERNLLVFRNGHVEILDLTGLAAVAEFESDYLYSDMGNWATAVPQV</sequence>
<dbReference type="InterPro" id="IPR012318">
    <property type="entry name" value="HTH_CRP"/>
</dbReference>
<gene>
    <name evidence="5" type="ORF">SR41_05440</name>
</gene>
<dbReference type="InterPro" id="IPR036390">
    <property type="entry name" value="WH_DNA-bd_sf"/>
</dbReference>
<evidence type="ECO:0000313" key="6">
    <source>
        <dbReference type="Proteomes" id="UP000033203"/>
    </source>
</evidence>
<evidence type="ECO:0000256" key="3">
    <source>
        <dbReference type="ARBA" id="ARBA00023163"/>
    </source>
</evidence>
<organism evidence="5 6">
    <name type="scientific">Sphingomonas melonis</name>
    <dbReference type="NCBI Taxonomy" id="152682"/>
    <lineage>
        <taxon>Bacteria</taxon>
        <taxon>Pseudomonadati</taxon>
        <taxon>Pseudomonadota</taxon>
        <taxon>Alphaproteobacteria</taxon>
        <taxon>Sphingomonadales</taxon>
        <taxon>Sphingomonadaceae</taxon>
        <taxon>Sphingomonas</taxon>
    </lineage>
</organism>
<evidence type="ECO:0000259" key="4">
    <source>
        <dbReference type="PROSITE" id="PS51063"/>
    </source>
</evidence>
<dbReference type="AlphaFoldDB" id="A0A0D1KXW0"/>
<keyword evidence="2" id="KW-0238">DNA-binding</keyword>
<dbReference type="Gene3D" id="2.60.120.10">
    <property type="entry name" value="Jelly Rolls"/>
    <property type="match status" value="1"/>
</dbReference>
<dbReference type="EMBL" id="JXTP01000020">
    <property type="protein sequence ID" value="KIU29149.1"/>
    <property type="molecule type" value="Genomic_DNA"/>
</dbReference>
<dbReference type="Proteomes" id="UP000033203">
    <property type="component" value="Unassembled WGS sequence"/>
</dbReference>
<dbReference type="InterPro" id="IPR014710">
    <property type="entry name" value="RmlC-like_jellyroll"/>
</dbReference>
<dbReference type="GO" id="GO:0006355">
    <property type="term" value="P:regulation of DNA-templated transcription"/>
    <property type="evidence" value="ECO:0007669"/>
    <property type="project" value="InterPro"/>
</dbReference>
<name>A0A0D1KXW0_9SPHN</name>
<reference evidence="5 6" key="1">
    <citation type="submission" date="2015-01" db="EMBL/GenBank/DDBJ databases">
        <title>Genome of Sphingomonas taxi strain 30a.</title>
        <authorList>
            <person name="Eevers N."/>
            <person name="Van Hamme J."/>
            <person name="Bottos E."/>
            <person name="Weyens N."/>
            <person name="Vangronsveld J."/>
        </authorList>
    </citation>
    <scope>NUCLEOTIDE SEQUENCE [LARGE SCALE GENOMIC DNA]</scope>
    <source>
        <strain evidence="5 6">30a</strain>
    </source>
</reference>
<keyword evidence="1" id="KW-0805">Transcription regulation</keyword>
<dbReference type="InterPro" id="IPR018490">
    <property type="entry name" value="cNMP-bd_dom_sf"/>
</dbReference>
<feature type="domain" description="HTH crp-type" evidence="4">
    <location>
        <begin position="163"/>
        <end position="237"/>
    </location>
</feature>
<dbReference type="InterPro" id="IPR036388">
    <property type="entry name" value="WH-like_DNA-bd_sf"/>
</dbReference>
<dbReference type="PATRIC" id="fig|1549858.7.peg.2116"/>
<dbReference type="Gene3D" id="1.10.10.10">
    <property type="entry name" value="Winged helix-like DNA-binding domain superfamily/Winged helix DNA-binding domain"/>
    <property type="match status" value="1"/>
</dbReference>
<evidence type="ECO:0000313" key="5">
    <source>
        <dbReference type="EMBL" id="KIU29149.1"/>
    </source>
</evidence>
<dbReference type="SUPFAM" id="SSF51206">
    <property type="entry name" value="cAMP-binding domain-like"/>
    <property type="match status" value="1"/>
</dbReference>
<dbReference type="InterPro" id="IPR000595">
    <property type="entry name" value="cNMP-bd_dom"/>
</dbReference>
<dbReference type="GO" id="GO:0003677">
    <property type="term" value="F:DNA binding"/>
    <property type="evidence" value="ECO:0007669"/>
    <property type="project" value="UniProtKB-KW"/>
</dbReference>